<comment type="caution">
    <text evidence="1">The sequence shown here is derived from an EMBL/GenBank/DDBJ whole genome shotgun (WGS) entry which is preliminary data.</text>
</comment>
<gene>
    <name evidence="1" type="ORF">AVEN_181993_1</name>
</gene>
<dbReference type="Proteomes" id="UP000499080">
    <property type="component" value="Unassembled WGS sequence"/>
</dbReference>
<evidence type="ECO:0000313" key="2">
    <source>
        <dbReference type="Proteomes" id="UP000499080"/>
    </source>
</evidence>
<protein>
    <submittedName>
        <fullName evidence="1">Uncharacterized protein</fullName>
    </submittedName>
</protein>
<proteinExistence type="predicted"/>
<organism evidence="1 2">
    <name type="scientific">Araneus ventricosus</name>
    <name type="common">Orbweaver spider</name>
    <name type="synonym">Epeira ventricosa</name>
    <dbReference type="NCBI Taxonomy" id="182803"/>
    <lineage>
        <taxon>Eukaryota</taxon>
        <taxon>Metazoa</taxon>
        <taxon>Ecdysozoa</taxon>
        <taxon>Arthropoda</taxon>
        <taxon>Chelicerata</taxon>
        <taxon>Arachnida</taxon>
        <taxon>Araneae</taxon>
        <taxon>Araneomorphae</taxon>
        <taxon>Entelegynae</taxon>
        <taxon>Araneoidea</taxon>
        <taxon>Araneidae</taxon>
        <taxon>Araneus</taxon>
    </lineage>
</organism>
<dbReference type="AlphaFoldDB" id="A0A4Y2JWN5"/>
<keyword evidence="2" id="KW-1185">Reference proteome</keyword>
<dbReference type="EMBL" id="BGPR01003899">
    <property type="protein sequence ID" value="GBM93692.1"/>
    <property type="molecule type" value="Genomic_DNA"/>
</dbReference>
<name>A0A4Y2JWN5_ARAVE</name>
<reference evidence="1 2" key="1">
    <citation type="journal article" date="2019" name="Sci. Rep.">
        <title>Orb-weaving spider Araneus ventricosus genome elucidates the spidroin gene catalogue.</title>
        <authorList>
            <person name="Kono N."/>
            <person name="Nakamura H."/>
            <person name="Ohtoshi R."/>
            <person name="Moran D.A.P."/>
            <person name="Shinohara A."/>
            <person name="Yoshida Y."/>
            <person name="Fujiwara M."/>
            <person name="Mori M."/>
            <person name="Tomita M."/>
            <person name="Arakawa K."/>
        </authorList>
    </citation>
    <scope>NUCLEOTIDE SEQUENCE [LARGE SCALE GENOMIC DNA]</scope>
</reference>
<evidence type="ECO:0000313" key="1">
    <source>
        <dbReference type="EMBL" id="GBM93692.1"/>
    </source>
</evidence>
<accession>A0A4Y2JWN5</accession>
<sequence length="105" mass="11875">MILPTEFTTPCTSRLIPRNTVFSGVSKFWASPALSHPNKFRKANPVPLKIKSPQVVKLSKYGGCWCGAEVWREKCQIKYRPRHLTKVPNYEESSEIAIVLLQSGT</sequence>